<dbReference type="Pfam" id="PF25545">
    <property type="entry name" value="DUF7924"/>
    <property type="match status" value="1"/>
</dbReference>
<feature type="region of interest" description="Disordered" evidence="1">
    <location>
        <begin position="1"/>
        <end position="24"/>
    </location>
</feature>
<reference evidence="3 4" key="1">
    <citation type="journal article" date="2016" name="Genome Biol. Evol.">
        <title>Divergent and convergent evolution of fungal pathogenicity.</title>
        <authorList>
            <person name="Shang Y."/>
            <person name="Xiao G."/>
            <person name="Zheng P."/>
            <person name="Cen K."/>
            <person name="Zhan S."/>
            <person name="Wang C."/>
        </authorList>
    </citation>
    <scope>NUCLEOTIDE SEQUENCE [LARGE SCALE GENOMIC DNA]</scope>
    <source>
        <strain evidence="3 4">ARSEF 2679</strain>
    </source>
</reference>
<feature type="compositionally biased region" description="Low complexity" evidence="1">
    <location>
        <begin position="524"/>
        <end position="564"/>
    </location>
</feature>
<feature type="region of interest" description="Disordered" evidence="1">
    <location>
        <begin position="100"/>
        <end position="139"/>
    </location>
</feature>
<evidence type="ECO:0000256" key="1">
    <source>
        <dbReference type="SAM" id="MobiDB-lite"/>
    </source>
</evidence>
<feature type="compositionally biased region" description="Basic and acidic residues" evidence="1">
    <location>
        <begin position="457"/>
        <end position="474"/>
    </location>
</feature>
<dbReference type="InterPro" id="IPR057684">
    <property type="entry name" value="DUF7924"/>
</dbReference>
<keyword evidence="4" id="KW-1185">Reference proteome</keyword>
<feature type="compositionally biased region" description="Polar residues" evidence="1">
    <location>
        <begin position="506"/>
        <end position="523"/>
    </location>
</feature>
<accession>A0A168BYJ3</accession>
<feature type="domain" description="DUF7924" evidence="2">
    <location>
        <begin position="292"/>
        <end position="411"/>
    </location>
</feature>
<feature type="region of interest" description="Disordered" evidence="1">
    <location>
        <begin position="449"/>
        <end position="564"/>
    </location>
</feature>
<dbReference type="GeneID" id="30018977"/>
<dbReference type="RefSeq" id="XP_018706998.1">
    <property type="nucleotide sequence ID" value="XM_018846291.1"/>
</dbReference>
<organism evidence="3 4">
    <name type="scientific">Cordyceps fumosorosea (strain ARSEF 2679)</name>
    <name type="common">Isaria fumosorosea</name>
    <dbReference type="NCBI Taxonomy" id="1081104"/>
    <lineage>
        <taxon>Eukaryota</taxon>
        <taxon>Fungi</taxon>
        <taxon>Dikarya</taxon>
        <taxon>Ascomycota</taxon>
        <taxon>Pezizomycotina</taxon>
        <taxon>Sordariomycetes</taxon>
        <taxon>Hypocreomycetidae</taxon>
        <taxon>Hypocreales</taxon>
        <taxon>Cordycipitaceae</taxon>
        <taxon>Cordyceps</taxon>
    </lineage>
</organism>
<feature type="compositionally biased region" description="Low complexity" evidence="1">
    <location>
        <begin position="489"/>
        <end position="505"/>
    </location>
</feature>
<sequence>MPPSTISSLLPPMAKPQNLKRRNTGELAVEKLPAKRAKFQSSTRKANYPPRFWNTLSRVWLTPRALRELDRRNATRPLDTATTTVDTVKLNRIALFAKDGGPDLSHLRGHPEPNEDEEMSPMRSASTRRTQSIDPSDPAIKYKRSSAYDKDFEQKLVDCKIYPESFKHNNASEASEPKNFDCLVRGLSKRRPSLSLSQFPESAFKDFKKVNGRVISKGSVMVRILPDVLGKPDFPSEVNLRFTNLETMTDGTTVDLVPDMFDGSFVSHIHKKVREDLKNRIIPTGHFCAPIAPNFFLEAKAPSGGIDVGRRQACIDGAHGARAMHSLQNYGKDEPVYDGNAYSFSCTYHDGTLKIFAHHVTAPRAEGEREAYHMTQLKAYAMISDREAFLQGVTALRNIRDMASQKREKLLKVANARVSNAPGMATGETIVDEEDESDWYGLIDEEATAQQDANEDVQQKPAEEYAGASKDRGEAPATPEQHSSDESRGSGQDSPSSGSDGPPRSLVSSLTSGPGTNSTGTKRSLQPSSPPSQGSCSPKVRSRSTASRSSGPPPAAATRPGASK</sequence>
<dbReference type="AlphaFoldDB" id="A0A168BYJ3"/>
<dbReference type="Proteomes" id="UP000076744">
    <property type="component" value="Unassembled WGS sequence"/>
</dbReference>
<proteinExistence type="predicted"/>
<dbReference type="EMBL" id="AZHB01000004">
    <property type="protein sequence ID" value="OAA70711.1"/>
    <property type="molecule type" value="Genomic_DNA"/>
</dbReference>
<protein>
    <recommendedName>
        <fullName evidence="2">DUF7924 domain-containing protein</fullName>
    </recommendedName>
</protein>
<name>A0A168BYJ3_CORFA</name>
<evidence type="ECO:0000313" key="3">
    <source>
        <dbReference type="EMBL" id="OAA70711.1"/>
    </source>
</evidence>
<evidence type="ECO:0000313" key="4">
    <source>
        <dbReference type="Proteomes" id="UP000076744"/>
    </source>
</evidence>
<gene>
    <name evidence="3" type="ORF">ISF_02685</name>
</gene>
<dbReference type="OrthoDB" id="5336565at2759"/>
<dbReference type="STRING" id="1081104.A0A168BYJ3"/>
<comment type="caution">
    <text evidence="3">The sequence shown here is derived from an EMBL/GenBank/DDBJ whole genome shotgun (WGS) entry which is preliminary data.</text>
</comment>
<feature type="compositionally biased region" description="Polar residues" evidence="1">
    <location>
        <begin position="123"/>
        <end position="134"/>
    </location>
</feature>
<evidence type="ECO:0000259" key="2">
    <source>
        <dbReference type="Pfam" id="PF25545"/>
    </source>
</evidence>